<gene>
    <name evidence="3" type="ORF">Nocox_41645</name>
</gene>
<name>A0ABX8UE28_9ACTN</name>
<dbReference type="SUPFAM" id="SSF48208">
    <property type="entry name" value="Six-hairpin glycosidases"/>
    <property type="match status" value="1"/>
</dbReference>
<feature type="domain" description="Trehalase-like N-terminal" evidence="2">
    <location>
        <begin position="3"/>
        <end position="180"/>
    </location>
</feature>
<protein>
    <submittedName>
        <fullName evidence="3">Trehalase</fullName>
        <ecNumber evidence="3">3.2.1.28</ecNumber>
    </submittedName>
</protein>
<organism evidence="3 4">
    <name type="scientific">Nonomuraea coxensis DSM 45129</name>
    <dbReference type="NCBI Taxonomy" id="1122611"/>
    <lineage>
        <taxon>Bacteria</taxon>
        <taxon>Bacillati</taxon>
        <taxon>Actinomycetota</taxon>
        <taxon>Actinomycetes</taxon>
        <taxon>Streptosporangiales</taxon>
        <taxon>Streptosporangiaceae</taxon>
        <taxon>Nonomuraea</taxon>
    </lineage>
</organism>
<dbReference type="InterPro" id="IPR008928">
    <property type="entry name" value="6-hairpin_glycosidase_sf"/>
</dbReference>
<dbReference type="EMBL" id="CP068985">
    <property type="protein sequence ID" value="QYC45870.1"/>
    <property type="molecule type" value="Genomic_DNA"/>
</dbReference>
<accession>A0ABX8UE28</accession>
<evidence type="ECO:0000259" key="1">
    <source>
        <dbReference type="Pfam" id="PF00723"/>
    </source>
</evidence>
<dbReference type="InterPro" id="IPR011613">
    <property type="entry name" value="GH15-like"/>
</dbReference>
<dbReference type="Pfam" id="PF00723">
    <property type="entry name" value="Glyco_hydro_15"/>
    <property type="match status" value="1"/>
</dbReference>
<keyword evidence="3" id="KW-0378">Hydrolase</keyword>
<dbReference type="RefSeq" id="WP_020540963.1">
    <property type="nucleotide sequence ID" value="NZ_CP068985.1"/>
</dbReference>
<dbReference type="Proteomes" id="UP000824681">
    <property type="component" value="Chromosome"/>
</dbReference>
<dbReference type="GO" id="GO:0004555">
    <property type="term" value="F:alpha,alpha-trehalase activity"/>
    <property type="evidence" value="ECO:0007669"/>
    <property type="project" value="UniProtKB-EC"/>
</dbReference>
<proteinExistence type="predicted"/>
<dbReference type="PANTHER" id="PTHR31616:SF0">
    <property type="entry name" value="GLUCAN 1,4-ALPHA-GLUCOSIDASE"/>
    <property type="match status" value="1"/>
</dbReference>
<keyword evidence="4" id="KW-1185">Reference proteome</keyword>
<sequence length="592" mass="65865">MRRIEDYALIGDMQTAALVGRDGSVDWLCLPRFDSPACFAALLAEPGAGRWLLGPAGSGPCSSRRYLDGTMILESTWESAGGAVRILDFMPPRGQAPDVVRIVEGVRGRVEMRMELMLRFDYGHDEPWLRYEHGLLAAVAGPDAAWLRAPVPLREDADGRRTTAEFTVGPGDRVPFVLTWQHSWLPRPHAVDAREALEATERMWRDWIGRCDHPGGDGSAVRDSLLVLKALTYEPTGGIVAAPTTSLPEQLGGSRNWDYRYCWLRDATFTLQALMSAGYDAEARAWRDWLLRAVAGHPADMQIMYTVEGGRRIPEWPVDWLPGFDGSSPVIVGNAASGQFQLDVYGETLECLHLARRSGLAVEEEAWDLQRRIMDYLEGAWRRPDNGLWEMRGPRRQFTHSKILTWVAADRMVQAVETSGLDGPVDRWRALRAEIHDEVCARGYDADRNTFTQYYGSTGLDAALLLIPRVGFLPAGDPRVAGTVDAIRRELMEDGFVLRYRPEHEGVDGLPGREGTFLACSFWLADALAMLGRHRQARELFDRLLGLRNDVGLLSEEYDTARHRQAGNFPQAYSHVSVINTAAALAGPAAQG</sequence>
<dbReference type="InterPro" id="IPR012341">
    <property type="entry name" value="6hp_glycosidase-like_sf"/>
</dbReference>
<dbReference type="Gene3D" id="1.50.10.10">
    <property type="match status" value="1"/>
</dbReference>
<dbReference type="InterPro" id="IPR045582">
    <property type="entry name" value="Trehalase-like_N"/>
</dbReference>
<feature type="domain" description="GH15-like" evidence="1">
    <location>
        <begin position="220"/>
        <end position="582"/>
    </location>
</feature>
<keyword evidence="3" id="KW-0326">Glycosidase</keyword>
<evidence type="ECO:0000313" key="4">
    <source>
        <dbReference type="Proteomes" id="UP000824681"/>
    </source>
</evidence>
<dbReference type="PANTHER" id="PTHR31616">
    <property type="entry name" value="TREHALASE"/>
    <property type="match status" value="1"/>
</dbReference>
<dbReference type="Pfam" id="PF19291">
    <property type="entry name" value="TREH_N"/>
    <property type="match status" value="1"/>
</dbReference>
<evidence type="ECO:0000259" key="2">
    <source>
        <dbReference type="Pfam" id="PF19291"/>
    </source>
</evidence>
<reference evidence="3 4" key="1">
    <citation type="journal article" date="2021" name="ACS Chem. Biol.">
        <title>Genomic-Led Discovery of a Novel Glycopeptide Antibiotic by Nonomuraea coxensis DSM 45129.</title>
        <authorList>
            <person name="Yushchuk O."/>
            <person name="Vior N.M."/>
            <person name="Andreo-Vidal A."/>
            <person name="Berini F."/>
            <person name="Ruckert C."/>
            <person name="Busche T."/>
            <person name="Binda E."/>
            <person name="Kalinowski J."/>
            <person name="Truman A.W."/>
            <person name="Marinelli F."/>
        </authorList>
    </citation>
    <scope>NUCLEOTIDE SEQUENCE [LARGE SCALE GENOMIC DNA]</scope>
    <source>
        <strain evidence="3 4">DSM 45129</strain>
    </source>
</reference>
<dbReference type="EC" id="3.2.1.28" evidence="3"/>
<evidence type="ECO:0000313" key="3">
    <source>
        <dbReference type="EMBL" id="QYC45870.1"/>
    </source>
</evidence>